<dbReference type="AlphaFoldDB" id="A0A644YV08"/>
<dbReference type="EMBL" id="VSSQ01006185">
    <property type="protein sequence ID" value="MPM31818.1"/>
    <property type="molecule type" value="Genomic_DNA"/>
</dbReference>
<protein>
    <submittedName>
        <fullName evidence="1">Uncharacterized protein</fullName>
    </submittedName>
</protein>
<reference evidence="1" key="1">
    <citation type="submission" date="2019-08" db="EMBL/GenBank/DDBJ databases">
        <authorList>
            <person name="Kucharzyk K."/>
            <person name="Murdoch R.W."/>
            <person name="Higgins S."/>
            <person name="Loffler F."/>
        </authorList>
    </citation>
    <scope>NUCLEOTIDE SEQUENCE</scope>
</reference>
<proteinExistence type="predicted"/>
<sequence>MIEKMYRLGGTNLWRKNKQYLILVVLVQENVKGMETVRNAKKTIRARNYLPGVEEKKNQSKP</sequence>
<gene>
    <name evidence="1" type="ORF">SDC9_78375</name>
</gene>
<accession>A0A644YV08</accession>
<name>A0A644YV08_9ZZZZ</name>
<organism evidence="1">
    <name type="scientific">bioreactor metagenome</name>
    <dbReference type="NCBI Taxonomy" id="1076179"/>
    <lineage>
        <taxon>unclassified sequences</taxon>
        <taxon>metagenomes</taxon>
        <taxon>ecological metagenomes</taxon>
    </lineage>
</organism>
<comment type="caution">
    <text evidence="1">The sequence shown here is derived from an EMBL/GenBank/DDBJ whole genome shotgun (WGS) entry which is preliminary data.</text>
</comment>
<evidence type="ECO:0000313" key="1">
    <source>
        <dbReference type="EMBL" id="MPM31818.1"/>
    </source>
</evidence>